<dbReference type="InterPro" id="IPR019430">
    <property type="entry name" value="7TM_GPCR_serpentine_rcpt_Srx"/>
</dbReference>
<proteinExistence type="predicted"/>
<dbReference type="PANTHER" id="PTHR23017:SF3">
    <property type="entry name" value="G-PROTEIN COUPLED RECEPTORS FAMILY 1 PROFILE DOMAIN-CONTAINING PROTEIN"/>
    <property type="match status" value="1"/>
</dbReference>
<evidence type="ECO:0000313" key="1">
    <source>
        <dbReference type="EnsemblMetazoa" id="PPA40976.1"/>
    </source>
</evidence>
<name>A0A2A6CQ44_PRIPA</name>
<protein>
    <submittedName>
        <fullName evidence="1">G protein-coupled receptor</fullName>
    </submittedName>
</protein>
<dbReference type="Proteomes" id="UP000005239">
    <property type="component" value="Unassembled WGS sequence"/>
</dbReference>
<reference evidence="2" key="1">
    <citation type="journal article" date="2008" name="Nat. Genet.">
        <title>The Pristionchus pacificus genome provides a unique perspective on nematode lifestyle and parasitism.</title>
        <authorList>
            <person name="Dieterich C."/>
            <person name="Clifton S.W."/>
            <person name="Schuster L.N."/>
            <person name="Chinwalla A."/>
            <person name="Delehaunty K."/>
            <person name="Dinkelacker I."/>
            <person name="Fulton L."/>
            <person name="Fulton R."/>
            <person name="Godfrey J."/>
            <person name="Minx P."/>
            <person name="Mitreva M."/>
            <person name="Roeseler W."/>
            <person name="Tian H."/>
            <person name="Witte H."/>
            <person name="Yang S.P."/>
            <person name="Wilson R.K."/>
            <person name="Sommer R.J."/>
        </authorList>
    </citation>
    <scope>NUCLEOTIDE SEQUENCE [LARGE SCALE GENOMIC DNA]</scope>
    <source>
        <strain evidence="2">PS312</strain>
    </source>
</reference>
<gene>
    <name evidence="1" type="primary">WBGene00279345</name>
</gene>
<dbReference type="Pfam" id="PF10328">
    <property type="entry name" value="7TM_GPCR_Srx"/>
    <property type="match status" value="1"/>
</dbReference>
<accession>A0A8R1YXP4</accession>
<dbReference type="PANTHER" id="PTHR23017">
    <property type="entry name" value="SERPENTINE RECEPTOR, CLASS X"/>
    <property type="match status" value="1"/>
</dbReference>
<reference evidence="1" key="2">
    <citation type="submission" date="2022-06" db="UniProtKB">
        <authorList>
            <consortium name="EnsemblMetazoa"/>
        </authorList>
    </citation>
    <scope>IDENTIFICATION</scope>
    <source>
        <strain evidence="1">PS312</strain>
    </source>
</reference>
<accession>A0A2A6CQ44</accession>
<keyword evidence="2" id="KW-1185">Reference proteome</keyword>
<dbReference type="EnsemblMetazoa" id="PPA40976.1">
    <property type="protein sequence ID" value="PPA40976.1"/>
    <property type="gene ID" value="WBGene00279345"/>
</dbReference>
<organism evidence="1 2">
    <name type="scientific">Pristionchus pacificus</name>
    <name type="common">Parasitic nematode worm</name>
    <dbReference type="NCBI Taxonomy" id="54126"/>
    <lineage>
        <taxon>Eukaryota</taxon>
        <taxon>Metazoa</taxon>
        <taxon>Ecdysozoa</taxon>
        <taxon>Nematoda</taxon>
        <taxon>Chromadorea</taxon>
        <taxon>Rhabditida</taxon>
        <taxon>Rhabditina</taxon>
        <taxon>Diplogasteromorpha</taxon>
        <taxon>Diplogasteroidea</taxon>
        <taxon>Neodiplogasteridae</taxon>
        <taxon>Pristionchus</taxon>
    </lineage>
</organism>
<sequence>MGIGILAKSQQTPTVIASPGISFLINLSNTIEIFSVFIIDVITLIHLRLSNSKPANTQSNTTSFNSRAVEVRLYKQAFSQSLPLLITLVCFAFITPQLTDDFTKFLTTTFVWHLAHGFDGLIIDLFHTRKELFFKKTVIDRSMATSSSFALTTTI</sequence>
<dbReference type="AlphaFoldDB" id="A0A2A6CQ44"/>
<evidence type="ECO:0000313" key="2">
    <source>
        <dbReference type="Proteomes" id="UP000005239"/>
    </source>
</evidence>